<name>A0A0F0L0G1_9MICO</name>
<keyword evidence="3" id="KW-0804">Transcription</keyword>
<gene>
    <name evidence="6" type="primary">betI_5</name>
    <name evidence="6" type="ORF">RL72_00925</name>
</gene>
<dbReference type="Gene3D" id="1.10.357.10">
    <property type="entry name" value="Tetracycline Repressor, domain 2"/>
    <property type="match status" value="1"/>
</dbReference>
<dbReference type="EMBL" id="JYIT01000063">
    <property type="protein sequence ID" value="KJL26593.1"/>
    <property type="molecule type" value="Genomic_DNA"/>
</dbReference>
<reference evidence="6 7" key="1">
    <citation type="submission" date="2015-02" db="EMBL/GenBank/DDBJ databases">
        <title>Draft genome sequences of ten Microbacterium spp. with emphasis on heavy metal contaminated environments.</title>
        <authorList>
            <person name="Corretto E."/>
        </authorList>
    </citation>
    <scope>NUCLEOTIDE SEQUENCE [LARGE SCALE GENOMIC DNA]</scope>
    <source>
        <strain evidence="6 7">DSM 23848</strain>
    </source>
</reference>
<dbReference type="PANTHER" id="PTHR30055:SF234">
    <property type="entry name" value="HTH-TYPE TRANSCRIPTIONAL REGULATOR BETI"/>
    <property type="match status" value="1"/>
</dbReference>
<proteinExistence type="predicted"/>
<dbReference type="PROSITE" id="PS50977">
    <property type="entry name" value="HTH_TETR_2"/>
    <property type="match status" value="1"/>
</dbReference>
<dbReference type="RefSeq" id="WP_045249662.1">
    <property type="nucleotide sequence ID" value="NZ_JYIT01000063.1"/>
</dbReference>
<dbReference type="Pfam" id="PF00440">
    <property type="entry name" value="TetR_N"/>
    <property type="match status" value="1"/>
</dbReference>
<dbReference type="PANTHER" id="PTHR30055">
    <property type="entry name" value="HTH-TYPE TRANSCRIPTIONAL REGULATOR RUTR"/>
    <property type="match status" value="1"/>
</dbReference>
<feature type="domain" description="HTH tetR-type" evidence="5">
    <location>
        <begin position="8"/>
        <end position="68"/>
    </location>
</feature>
<evidence type="ECO:0000256" key="2">
    <source>
        <dbReference type="ARBA" id="ARBA00023125"/>
    </source>
</evidence>
<dbReference type="PATRIC" id="fig|582680.7.peg.958"/>
<evidence type="ECO:0000256" key="4">
    <source>
        <dbReference type="PROSITE-ProRule" id="PRU00335"/>
    </source>
</evidence>
<dbReference type="AlphaFoldDB" id="A0A0F0L0G1"/>
<feature type="DNA-binding region" description="H-T-H motif" evidence="4">
    <location>
        <begin position="31"/>
        <end position="50"/>
    </location>
</feature>
<keyword evidence="7" id="KW-1185">Reference proteome</keyword>
<evidence type="ECO:0000313" key="7">
    <source>
        <dbReference type="Proteomes" id="UP000033448"/>
    </source>
</evidence>
<sequence>MGRPSLAAERRRQIIGVTIQCMAVHGVAGTTLERIADAAGMARGHVRHYVGNREELLTDAARFFYFGEAAMDEKDLDRIMAASPIIDPASTVEEALEYLFGEFAAPSADNAAATAFVDAGRTIPEIHTIVLRAYLSFETALTDILHRAHPDAAPRECRRVAYAVLATAIGNTFMTDLELSPERIADARSAATELIGRMPGSDGGVNPSVVRPRL</sequence>
<dbReference type="GO" id="GO:0000976">
    <property type="term" value="F:transcription cis-regulatory region binding"/>
    <property type="evidence" value="ECO:0007669"/>
    <property type="project" value="TreeGrafter"/>
</dbReference>
<evidence type="ECO:0000313" key="6">
    <source>
        <dbReference type="EMBL" id="KJL26593.1"/>
    </source>
</evidence>
<accession>A0A0F0L0G1</accession>
<dbReference type="SUPFAM" id="SSF46689">
    <property type="entry name" value="Homeodomain-like"/>
    <property type="match status" value="1"/>
</dbReference>
<dbReference type="Proteomes" id="UP000033448">
    <property type="component" value="Unassembled WGS sequence"/>
</dbReference>
<dbReference type="InterPro" id="IPR050109">
    <property type="entry name" value="HTH-type_TetR-like_transc_reg"/>
</dbReference>
<evidence type="ECO:0000256" key="1">
    <source>
        <dbReference type="ARBA" id="ARBA00023015"/>
    </source>
</evidence>
<dbReference type="InterPro" id="IPR001647">
    <property type="entry name" value="HTH_TetR"/>
</dbReference>
<organism evidence="6 7">
    <name type="scientific">Microbacterium azadirachtae</name>
    <dbReference type="NCBI Taxonomy" id="582680"/>
    <lineage>
        <taxon>Bacteria</taxon>
        <taxon>Bacillati</taxon>
        <taxon>Actinomycetota</taxon>
        <taxon>Actinomycetes</taxon>
        <taxon>Micrococcales</taxon>
        <taxon>Microbacteriaceae</taxon>
        <taxon>Microbacterium</taxon>
    </lineage>
</organism>
<dbReference type="InterPro" id="IPR009057">
    <property type="entry name" value="Homeodomain-like_sf"/>
</dbReference>
<comment type="caution">
    <text evidence="6">The sequence shown here is derived from an EMBL/GenBank/DDBJ whole genome shotgun (WGS) entry which is preliminary data.</text>
</comment>
<keyword evidence="2 4" id="KW-0238">DNA-binding</keyword>
<dbReference type="OrthoDB" id="9816296at2"/>
<keyword evidence="1" id="KW-0805">Transcription regulation</keyword>
<dbReference type="GO" id="GO:0003700">
    <property type="term" value="F:DNA-binding transcription factor activity"/>
    <property type="evidence" value="ECO:0007669"/>
    <property type="project" value="TreeGrafter"/>
</dbReference>
<evidence type="ECO:0000256" key="3">
    <source>
        <dbReference type="ARBA" id="ARBA00023163"/>
    </source>
</evidence>
<evidence type="ECO:0000259" key="5">
    <source>
        <dbReference type="PROSITE" id="PS50977"/>
    </source>
</evidence>
<protein>
    <submittedName>
        <fullName evidence="6">HTH-type transcriptional regulator BetI</fullName>
    </submittedName>
</protein>